<keyword evidence="3" id="KW-1185">Reference proteome</keyword>
<reference evidence="2 3" key="1">
    <citation type="submission" date="2024-01" db="EMBL/GenBank/DDBJ databases">
        <title>Comparative genomics of Cryptococcus and Kwoniella reveals pathogenesis evolution and contrasting modes of karyotype evolution via chromosome fusion or intercentromeric recombination.</title>
        <authorList>
            <person name="Coelho M.A."/>
            <person name="David-Palma M."/>
            <person name="Shea T."/>
            <person name="Bowers K."/>
            <person name="McGinley-Smith S."/>
            <person name="Mohammad A.W."/>
            <person name="Gnirke A."/>
            <person name="Yurkov A.M."/>
            <person name="Nowrousian M."/>
            <person name="Sun S."/>
            <person name="Cuomo C.A."/>
            <person name="Heitman J."/>
        </authorList>
    </citation>
    <scope>NUCLEOTIDE SEQUENCE [LARGE SCALE GENOMIC DNA]</scope>
    <source>
        <strain evidence="2">CBS 11374</strain>
    </source>
</reference>
<accession>A0ABZ1D8Q2</accession>
<dbReference type="RefSeq" id="XP_062794907.1">
    <property type="nucleotide sequence ID" value="XM_062938856.1"/>
</dbReference>
<sequence>MSEITQKPKRTVRFQTPERPPSLFHTLTDEFLIQVGKLLLPGDPLPIPSFRPHFENPKHPFENRLRYNDYLAFRETCHRVSYLSKPVKGNLEIEIKNKESFARWLKAPQDVLSRVTRLRLNFTLETTANCPLQQVHETAWAAFISLLERLPNLLELYLAATPFCWHGKHGQTLMFELPDSTESFPSIISFANETKCRGCAEHLTTLFYCMPKLKHVKCTSQDSVSQDDLMEDPYDIFCNLDNRRFVESIETLYLKYWDLSTFDSMQVQELNRGAPNLKKLVYSSHKIEQPYTLRQRARVEALSHPTNGQWIFLTTGDPDEDRTIFHGQLPDFADLWSPLRNMEEIDLGIILNIPQYTTKPQIPSGPTRNAQPDQISAESSFRVNVVGHEIYRAKYEQAMIAATKYLKTRWGTLKKVFWWEDRDKRTDSPTRDYLRWSANIVEQEEASENPIVQILIEGPERMDHSFTWSDDGSVYPEVEDPVDQRSPRS</sequence>
<feature type="region of interest" description="Disordered" evidence="1">
    <location>
        <begin position="464"/>
        <end position="489"/>
    </location>
</feature>
<name>A0ABZ1D8Q2_9TREE</name>
<protein>
    <submittedName>
        <fullName evidence="2">Uncharacterized protein</fullName>
    </submittedName>
</protein>
<dbReference type="EMBL" id="CP141890">
    <property type="protein sequence ID" value="WRT70168.1"/>
    <property type="molecule type" value="Genomic_DNA"/>
</dbReference>
<evidence type="ECO:0000313" key="3">
    <source>
        <dbReference type="Proteomes" id="UP001329825"/>
    </source>
</evidence>
<evidence type="ECO:0000256" key="1">
    <source>
        <dbReference type="SAM" id="MobiDB-lite"/>
    </source>
</evidence>
<dbReference type="GeneID" id="87959292"/>
<evidence type="ECO:0000313" key="2">
    <source>
        <dbReference type="EMBL" id="WRT70168.1"/>
    </source>
</evidence>
<dbReference type="Proteomes" id="UP001329825">
    <property type="component" value="Chromosome 10"/>
</dbReference>
<organism evidence="2 3">
    <name type="scientific">Kwoniella shivajii</name>
    <dbReference type="NCBI Taxonomy" id="564305"/>
    <lineage>
        <taxon>Eukaryota</taxon>
        <taxon>Fungi</taxon>
        <taxon>Dikarya</taxon>
        <taxon>Basidiomycota</taxon>
        <taxon>Agaricomycotina</taxon>
        <taxon>Tremellomycetes</taxon>
        <taxon>Tremellales</taxon>
        <taxon>Cryptococcaceae</taxon>
        <taxon>Kwoniella</taxon>
    </lineage>
</organism>
<gene>
    <name evidence="2" type="ORF">IL334_007162</name>
</gene>
<proteinExistence type="predicted"/>